<dbReference type="EMBL" id="CM034397">
    <property type="protein sequence ID" value="KAJ0177617.1"/>
    <property type="molecule type" value="Genomic_DNA"/>
</dbReference>
<name>A0ACC1D196_9NEOP</name>
<evidence type="ECO:0000313" key="1">
    <source>
        <dbReference type="EMBL" id="KAJ0177617.1"/>
    </source>
</evidence>
<gene>
    <name evidence="1" type="ORF">K1T71_006490</name>
</gene>
<organism evidence="1 2">
    <name type="scientific">Dendrolimus kikuchii</name>
    <dbReference type="NCBI Taxonomy" id="765133"/>
    <lineage>
        <taxon>Eukaryota</taxon>
        <taxon>Metazoa</taxon>
        <taxon>Ecdysozoa</taxon>
        <taxon>Arthropoda</taxon>
        <taxon>Hexapoda</taxon>
        <taxon>Insecta</taxon>
        <taxon>Pterygota</taxon>
        <taxon>Neoptera</taxon>
        <taxon>Endopterygota</taxon>
        <taxon>Lepidoptera</taxon>
        <taxon>Glossata</taxon>
        <taxon>Ditrysia</taxon>
        <taxon>Bombycoidea</taxon>
        <taxon>Lasiocampidae</taxon>
        <taxon>Dendrolimus</taxon>
    </lineage>
</organism>
<dbReference type="Proteomes" id="UP000824533">
    <property type="component" value="Linkage Group LG11"/>
</dbReference>
<evidence type="ECO:0000313" key="2">
    <source>
        <dbReference type="Proteomes" id="UP000824533"/>
    </source>
</evidence>
<sequence length="515" mass="58964">MNTQICVNCRNQKPVNQTDNRLVTESCGHVKCMGCLLEEKTGCTACLKDQNGQEGGIVEETLAEESESAGADTQDSEDNKDNQVVAYEDSSKKKKLETSHIRIETDANGRCYVCTLCKKRFHARSQVAYHAYCNGQRKPYQCPECNNKSFATHSHYKYHMRVHRNERTYKCDVCSAGFVQMSKLQRHMLKHTEEKKYVCTECNKAFNNLTSLRKHGLTHTEERPYACTTCGRRFRDGSNYKKHLEKHKEKKCSCGEWCEGGCGADGGGATRANRPPRPHQCPRCPQAFHSSKDMKRHAAVHTDSKPFRCKVCHRRFRRKDNLERHIRNTHPNYTTSSAVECDETALKEITTKVPEKPDEKTQLVNSNPLPPLSREVLEKHMSEKTTLDEIDKSYILVANNARQSVIVGKWSAKVEKAPSPSPECEYVHKIRKANSMASQKNIPLPPIDERKMIELNEKSTLTNWEVGTPPNDRKKLYEMILYGDGEKKDSEVDTSVDSSSESHWMRRKMKLNINW</sequence>
<comment type="caution">
    <text evidence="1">The sequence shown here is derived from an EMBL/GenBank/DDBJ whole genome shotgun (WGS) entry which is preliminary data.</text>
</comment>
<accession>A0ACC1D196</accession>
<keyword evidence="2" id="KW-1185">Reference proteome</keyword>
<reference evidence="1 2" key="1">
    <citation type="journal article" date="2021" name="Front. Genet.">
        <title>Chromosome-Level Genome Assembly Reveals Significant Gene Expansion in the Toll and IMD Signaling Pathways of Dendrolimus kikuchii.</title>
        <authorList>
            <person name="Zhou J."/>
            <person name="Wu P."/>
            <person name="Xiong Z."/>
            <person name="Liu N."/>
            <person name="Zhao N."/>
            <person name="Ji M."/>
            <person name="Qiu Y."/>
            <person name="Yang B."/>
        </authorList>
    </citation>
    <scope>NUCLEOTIDE SEQUENCE [LARGE SCALE GENOMIC DNA]</scope>
    <source>
        <strain evidence="1">Ann1</strain>
    </source>
</reference>
<protein>
    <submittedName>
        <fullName evidence="1">Uncharacterized protein</fullName>
    </submittedName>
</protein>
<proteinExistence type="predicted"/>